<feature type="chain" id="PRO_5038943969" evidence="1">
    <location>
        <begin position="18"/>
        <end position="200"/>
    </location>
</feature>
<dbReference type="STRING" id="873449.STRCR_0140"/>
<keyword evidence="3" id="KW-1185">Reference proteome</keyword>
<proteinExistence type="predicted"/>
<organism evidence="2 3">
    <name type="scientific">Streptococcus criceti HS-6</name>
    <dbReference type="NCBI Taxonomy" id="873449"/>
    <lineage>
        <taxon>Bacteria</taxon>
        <taxon>Bacillati</taxon>
        <taxon>Bacillota</taxon>
        <taxon>Bacilli</taxon>
        <taxon>Lactobacillales</taxon>
        <taxon>Streptococcaceae</taxon>
        <taxon>Streptococcus</taxon>
    </lineage>
</organism>
<dbReference type="Proteomes" id="UP000004322">
    <property type="component" value="Unassembled WGS sequence"/>
</dbReference>
<dbReference type="OrthoDB" id="2239027at2"/>
<evidence type="ECO:0000313" key="3">
    <source>
        <dbReference type="Proteomes" id="UP000004322"/>
    </source>
</evidence>
<dbReference type="PROSITE" id="PS51257">
    <property type="entry name" value="PROKAR_LIPOPROTEIN"/>
    <property type="match status" value="1"/>
</dbReference>
<dbReference type="AlphaFoldDB" id="G5JNA3"/>
<feature type="signal peptide" evidence="1">
    <location>
        <begin position="1"/>
        <end position="17"/>
    </location>
</feature>
<dbReference type="RefSeq" id="WP_004226098.1">
    <property type="nucleotide sequence ID" value="NZ_AEUV02000002.1"/>
</dbReference>
<evidence type="ECO:0000256" key="1">
    <source>
        <dbReference type="SAM" id="SignalP"/>
    </source>
</evidence>
<dbReference type="EMBL" id="AEUV02000002">
    <property type="protein sequence ID" value="EHI73743.1"/>
    <property type="molecule type" value="Genomic_DNA"/>
</dbReference>
<reference evidence="2" key="1">
    <citation type="submission" date="2011-07" db="EMBL/GenBank/DDBJ databases">
        <authorList>
            <person name="Stanhope M.J."/>
            <person name="Durkin A.S."/>
            <person name="Hostetler J."/>
            <person name="Kim M."/>
            <person name="Radune D."/>
            <person name="Singh I."/>
            <person name="Town C.D."/>
        </authorList>
    </citation>
    <scope>NUCLEOTIDE SEQUENCE [LARGE SCALE GENOMIC DNA]</scope>
    <source>
        <strain evidence="2">HS-6</strain>
    </source>
</reference>
<evidence type="ECO:0000313" key="2">
    <source>
        <dbReference type="EMBL" id="EHI73743.1"/>
    </source>
</evidence>
<protein>
    <submittedName>
        <fullName evidence="2">Lipoprotein</fullName>
    </submittedName>
</protein>
<accession>G5JNA3</accession>
<keyword evidence="1" id="KW-0732">Signal</keyword>
<sequence>MKKYIVICMVLCTFLLAACQAKSPKNSSKPKQSETVRLEKAKTLEVGITYKLGDDFNDLNTFYVKLTDDKHYVYMIDHSHYTQDELDEINADEDSVDYYPVIHFTEGEYTREGENITLTPKKRVITEFKDPQHVKDKIIASKRLSDKDKAGRTLTIVKEDGGYVENNQGNSLSLYKIAKKLPNSIDDFLAQYDYQPEELE</sequence>
<comment type="caution">
    <text evidence="2">The sequence shown here is derived from an EMBL/GenBank/DDBJ whole genome shotgun (WGS) entry which is preliminary data.</text>
</comment>
<name>G5JNA3_STRCG</name>
<gene>
    <name evidence="2" type="ORF">STRCR_0140</name>
</gene>
<keyword evidence="2" id="KW-0449">Lipoprotein</keyword>